<dbReference type="RefSeq" id="WP_137260362.1">
    <property type="nucleotide sequence ID" value="NZ_SZQL01000002.1"/>
</dbReference>
<accession>A0A4V5UUX3</accession>
<comment type="caution">
    <text evidence="7">The sequence shown here is derived from an EMBL/GenBank/DDBJ whole genome shotgun (WGS) entry which is preliminary data.</text>
</comment>
<feature type="transmembrane region" description="Helical" evidence="5">
    <location>
        <begin position="156"/>
        <end position="183"/>
    </location>
</feature>
<feature type="transmembrane region" description="Helical" evidence="5">
    <location>
        <begin position="257"/>
        <end position="277"/>
    </location>
</feature>
<dbReference type="Proteomes" id="UP000305848">
    <property type="component" value="Unassembled WGS sequence"/>
</dbReference>
<evidence type="ECO:0000256" key="1">
    <source>
        <dbReference type="ARBA" id="ARBA00004141"/>
    </source>
</evidence>
<sequence>MKKYLNSAGADFSASVVVFLVALPLCLGIALGSGAPLFSGLIAGIVGGMVIGSLSGSQLSVSGPAAGLTAIVVTAIGKMPAYEAFLLAVAVAGVTQLIFGFIKAGVFGDYVPSSVIKGMLTAIGIILILKQIPHLVGYDKNFEGDTAFMQADNNNTFSSIVNAISGITPLAVVIGVVCLAVYVVWDKVLYKKSRFFQLVPAPLIVVIVGVLLNVFLQNGSSLMLKEEHLVSIPIASSPKEFISFFTMPDFSYINLPIVWTTGLTIAIVASLETLLNIEAADNLDPYHRVTPTNRELKAQGIGNLVSGLIGGLPITSVVVRTSANINSGAKTKMAAIFHGILLLLCVALIPGVLNLIPLSALAAILIYTGYKLAKPSIFADLYKRGIDQFIPFIATVGVIIFTDLLIGILIGIAIGLFFVIRSNFKSSLMVVHDSNRYLFRFRKDVSFLNKPLLKSKLEKVPENSFVLIDIMRADFIDKDVVEVINDFNKHAQLKNISVEVKRSTMRPSHQMIRAKDEVPELETV</sequence>
<keyword evidence="2 5" id="KW-0812">Transmembrane</keyword>
<feature type="transmembrane region" description="Helical" evidence="5">
    <location>
        <begin position="118"/>
        <end position="136"/>
    </location>
</feature>
<comment type="subcellular location">
    <subcellularLocation>
        <location evidence="1">Membrane</location>
        <topology evidence="1">Multi-pass membrane protein</topology>
    </subcellularLocation>
</comment>
<feature type="transmembrane region" description="Helical" evidence="5">
    <location>
        <begin position="61"/>
        <end position="79"/>
    </location>
</feature>
<feature type="transmembrane region" description="Helical" evidence="5">
    <location>
        <begin position="195"/>
        <end position="216"/>
    </location>
</feature>
<keyword evidence="8" id="KW-1185">Reference proteome</keyword>
<evidence type="ECO:0000313" key="7">
    <source>
        <dbReference type="EMBL" id="TKK70763.1"/>
    </source>
</evidence>
<evidence type="ECO:0000256" key="4">
    <source>
        <dbReference type="ARBA" id="ARBA00023136"/>
    </source>
</evidence>
<dbReference type="OrthoDB" id="9769739at2"/>
<evidence type="ECO:0000256" key="3">
    <source>
        <dbReference type="ARBA" id="ARBA00022989"/>
    </source>
</evidence>
<keyword evidence="4 5" id="KW-0472">Membrane</keyword>
<dbReference type="InterPro" id="IPR001902">
    <property type="entry name" value="SLC26A/SulP_fam"/>
</dbReference>
<dbReference type="Pfam" id="PF00916">
    <property type="entry name" value="Sulfate_transp"/>
    <property type="match status" value="1"/>
</dbReference>
<organism evidence="7 8">
    <name type="scientific">Ilyomonas limi</name>
    <dbReference type="NCBI Taxonomy" id="2575867"/>
    <lineage>
        <taxon>Bacteria</taxon>
        <taxon>Pseudomonadati</taxon>
        <taxon>Bacteroidota</taxon>
        <taxon>Chitinophagia</taxon>
        <taxon>Chitinophagales</taxon>
        <taxon>Chitinophagaceae</taxon>
        <taxon>Ilyomonas</taxon>
    </lineage>
</organism>
<dbReference type="InterPro" id="IPR011547">
    <property type="entry name" value="SLC26A/SulP_dom"/>
</dbReference>
<reference evidence="7 8" key="1">
    <citation type="submission" date="2019-05" db="EMBL/GenBank/DDBJ databases">
        <title>Panacibacter sp. strain 17mud1-8 Genome sequencing and assembly.</title>
        <authorList>
            <person name="Chhetri G."/>
        </authorList>
    </citation>
    <scope>NUCLEOTIDE SEQUENCE [LARGE SCALE GENOMIC DNA]</scope>
    <source>
        <strain evidence="7 8">17mud1-8</strain>
    </source>
</reference>
<dbReference type="AlphaFoldDB" id="A0A4V5UUX3"/>
<protein>
    <submittedName>
        <fullName evidence="7">SulP family inorganic anion transporter</fullName>
    </submittedName>
</protein>
<evidence type="ECO:0000259" key="6">
    <source>
        <dbReference type="Pfam" id="PF00916"/>
    </source>
</evidence>
<dbReference type="PANTHER" id="PTHR11814">
    <property type="entry name" value="SULFATE TRANSPORTER"/>
    <property type="match status" value="1"/>
</dbReference>
<proteinExistence type="predicted"/>
<feature type="transmembrane region" description="Helical" evidence="5">
    <location>
        <begin position="37"/>
        <end position="54"/>
    </location>
</feature>
<dbReference type="GO" id="GO:0016020">
    <property type="term" value="C:membrane"/>
    <property type="evidence" value="ECO:0007669"/>
    <property type="project" value="UniProtKB-SubCell"/>
</dbReference>
<dbReference type="EMBL" id="SZQL01000002">
    <property type="protein sequence ID" value="TKK70763.1"/>
    <property type="molecule type" value="Genomic_DNA"/>
</dbReference>
<dbReference type="GO" id="GO:0055085">
    <property type="term" value="P:transmembrane transport"/>
    <property type="evidence" value="ECO:0007669"/>
    <property type="project" value="InterPro"/>
</dbReference>
<evidence type="ECO:0000256" key="5">
    <source>
        <dbReference type="SAM" id="Phobius"/>
    </source>
</evidence>
<feature type="transmembrane region" description="Helical" evidence="5">
    <location>
        <begin position="340"/>
        <end position="369"/>
    </location>
</feature>
<evidence type="ECO:0000256" key="2">
    <source>
        <dbReference type="ARBA" id="ARBA00022692"/>
    </source>
</evidence>
<gene>
    <name evidence="7" type="ORF">FC093_03455</name>
</gene>
<feature type="domain" description="SLC26A/SulP transporter" evidence="6">
    <location>
        <begin position="10"/>
        <end position="383"/>
    </location>
</feature>
<feature type="transmembrane region" description="Helical" evidence="5">
    <location>
        <begin position="85"/>
        <end position="106"/>
    </location>
</feature>
<keyword evidence="3 5" id="KW-1133">Transmembrane helix</keyword>
<evidence type="ECO:0000313" key="8">
    <source>
        <dbReference type="Proteomes" id="UP000305848"/>
    </source>
</evidence>
<name>A0A4V5UUX3_9BACT</name>
<feature type="transmembrane region" description="Helical" evidence="5">
    <location>
        <begin position="12"/>
        <end position="31"/>
    </location>
</feature>
<feature type="transmembrane region" description="Helical" evidence="5">
    <location>
        <begin position="389"/>
        <end position="420"/>
    </location>
</feature>